<comment type="caution">
    <text evidence="1">The sequence shown here is derived from an EMBL/GenBank/DDBJ whole genome shotgun (WGS) entry which is preliminary data.</text>
</comment>
<accession>A0A5B7FEG3</accession>
<organism evidence="1 2">
    <name type="scientific">Portunus trituberculatus</name>
    <name type="common">Swimming crab</name>
    <name type="synonym">Neptunus trituberculatus</name>
    <dbReference type="NCBI Taxonomy" id="210409"/>
    <lineage>
        <taxon>Eukaryota</taxon>
        <taxon>Metazoa</taxon>
        <taxon>Ecdysozoa</taxon>
        <taxon>Arthropoda</taxon>
        <taxon>Crustacea</taxon>
        <taxon>Multicrustacea</taxon>
        <taxon>Malacostraca</taxon>
        <taxon>Eumalacostraca</taxon>
        <taxon>Eucarida</taxon>
        <taxon>Decapoda</taxon>
        <taxon>Pleocyemata</taxon>
        <taxon>Brachyura</taxon>
        <taxon>Eubrachyura</taxon>
        <taxon>Portunoidea</taxon>
        <taxon>Portunidae</taxon>
        <taxon>Portuninae</taxon>
        <taxon>Portunus</taxon>
    </lineage>
</organism>
<dbReference type="AlphaFoldDB" id="A0A5B7FEG3"/>
<reference evidence="1 2" key="1">
    <citation type="submission" date="2019-05" db="EMBL/GenBank/DDBJ databases">
        <title>Another draft genome of Portunus trituberculatus and its Hox gene families provides insights of decapod evolution.</title>
        <authorList>
            <person name="Jeong J.-H."/>
            <person name="Song I."/>
            <person name="Kim S."/>
            <person name="Choi T."/>
            <person name="Kim D."/>
            <person name="Ryu S."/>
            <person name="Kim W."/>
        </authorList>
    </citation>
    <scope>NUCLEOTIDE SEQUENCE [LARGE SCALE GENOMIC DNA]</scope>
    <source>
        <tissue evidence="1">Muscle</tissue>
    </source>
</reference>
<protein>
    <submittedName>
        <fullName evidence="1">Uncharacterized protein</fullName>
    </submittedName>
</protein>
<proteinExistence type="predicted"/>
<evidence type="ECO:0000313" key="2">
    <source>
        <dbReference type="Proteomes" id="UP000324222"/>
    </source>
</evidence>
<dbReference type="Proteomes" id="UP000324222">
    <property type="component" value="Unassembled WGS sequence"/>
</dbReference>
<evidence type="ECO:0000313" key="1">
    <source>
        <dbReference type="EMBL" id="MPC43473.1"/>
    </source>
</evidence>
<sequence length="104" mass="11120">MCSLCINSISIIGDRNEAPGNLAGRPVMESRLAPPSSGAPLRLWSKPDHTTEHGSCVIGVKAVAEYCKGDQTSTTRSCQVVDSSGAYRMVDARVESQFQVPQLP</sequence>
<gene>
    <name evidence="1" type="ORF">E2C01_037121</name>
</gene>
<keyword evidence="2" id="KW-1185">Reference proteome</keyword>
<name>A0A5B7FEG3_PORTR</name>
<dbReference type="EMBL" id="VSRR010005846">
    <property type="protein sequence ID" value="MPC43473.1"/>
    <property type="molecule type" value="Genomic_DNA"/>
</dbReference>